<name>A0A1I3W587_9BACT</name>
<gene>
    <name evidence="1" type="ORF">SAMN04488082_11232</name>
</gene>
<evidence type="ECO:0000313" key="1">
    <source>
        <dbReference type="EMBL" id="SFK02353.1"/>
    </source>
</evidence>
<dbReference type="AlphaFoldDB" id="A0A1I3W587"/>
<reference evidence="2" key="1">
    <citation type="submission" date="2016-10" db="EMBL/GenBank/DDBJ databases">
        <authorList>
            <person name="Varghese N."/>
            <person name="Submissions S."/>
        </authorList>
    </citation>
    <scope>NUCLEOTIDE SEQUENCE [LARGE SCALE GENOMIC DNA]</scope>
    <source>
        <strain evidence="2">DSM 5918</strain>
    </source>
</reference>
<proteinExistence type="predicted"/>
<dbReference type="EMBL" id="FORX01000012">
    <property type="protein sequence ID" value="SFK02353.1"/>
    <property type="molecule type" value="Genomic_DNA"/>
</dbReference>
<accession>A0A1I3W587</accession>
<evidence type="ECO:0000313" key="2">
    <source>
        <dbReference type="Proteomes" id="UP000198635"/>
    </source>
</evidence>
<organism evidence="1 2">
    <name type="scientific">Desulfomicrobium apsheronum</name>
    <dbReference type="NCBI Taxonomy" id="52560"/>
    <lineage>
        <taxon>Bacteria</taxon>
        <taxon>Pseudomonadati</taxon>
        <taxon>Thermodesulfobacteriota</taxon>
        <taxon>Desulfovibrionia</taxon>
        <taxon>Desulfovibrionales</taxon>
        <taxon>Desulfomicrobiaceae</taxon>
        <taxon>Desulfomicrobium</taxon>
    </lineage>
</organism>
<protein>
    <submittedName>
        <fullName evidence="1">Uncharacterized protein</fullName>
    </submittedName>
</protein>
<dbReference type="Proteomes" id="UP000198635">
    <property type="component" value="Unassembled WGS sequence"/>
</dbReference>
<sequence length="114" mass="12919">MDRIEIAKPHDGQLKANDNRLLNERGFGHIRVCDLGGQLDALTPWIVDTAEKKSLKDYSDCTLVLVAATDPPFDEELPILEQRCIEFVQTLRSMAYRAKRAFLAVPSLDKCFKI</sequence>
<keyword evidence="2" id="KW-1185">Reference proteome</keyword>